<keyword evidence="3 5" id="KW-1133">Transmembrane helix</keyword>
<evidence type="ECO:0000256" key="4">
    <source>
        <dbReference type="ARBA" id="ARBA00023136"/>
    </source>
</evidence>
<evidence type="ECO:0000256" key="3">
    <source>
        <dbReference type="ARBA" id="ARBA00022989"/>
    </source>
</evidence>
<sequence>MVAHSYCIIALFLILPLNCYAENTTNVFDIRDECDTVKKYVAVVLFSLLLLYGIVGNVLLMVVFCARDNLYSHSFVLIASQIIVCSFLSFIPQVAIVLLEILKNKSSAAYKSTWVSVIFATMETFSFIAMLHFTFLLAVNRLVAISLPKFSSIFESTKFYFLLFLAWTSSFESVSITRSLIFFFAEIITFHWPINRLILFRIRYIWTLAIPIAMFIVYIPIFCSMRNKRKNISDICNKSGYDEGNMIATNKYERMMLIQAVFVCGAIEIQIICFSFLSKLVVKLADREVEILVNIFINCYVIFCATVLPTTNLIFVKRFRESLKRAFVELLSKIKIVKRIPTVVLTTSIAMRKIHPISHMN</sequence>
<keyword evidence="2 5" id="KW-0812">Transmembrane</keyword>
<evidence type="ECO:0000256" key="6">
    <source>
        <dbReference type="SAM" id="SignalP"/>
    </source>
</evidence>
<dbReference type="InterPro" id="IPR000276">
    <property type="entry name" value="GPCR_Rhodpsn"/>
</dbReference>
<reference evidence="8" key="1">
    <citation type="submission" date="2016-11" db="UniProtKB">
        <authorList>
            <consortium name="WormBaseParasite"/>
        </authorList>
    </citation>
    <scope>IDENTIFICATION</scope>
    <source>
        <strain evidence="8">pt0022</strain>
    </source>
</reference>
<dbReference type="PRINTS" id="PR00237">
    <property type="entry name" value="GPCRRHODOPSN"/>
</dbReference>
<feature type="signal peptide" evidence="6">
    <location>
        <begin position="1"/>
        <end position="21"/>
    </location>
</feature>
<evidence type="ECO:0000313" key="8">
    <source>
        <dbReference type="WBParaSite" id="maker-PairedContig_4161-snap-gene-0.4-mRNA-1"/>
    </source>
</evidence>
<evidence type="ECO:0000259" key="7">
    <source>
        <dbReference type="PROSITE" id="PS50262"/>
    </source>
</evidence>
<organism evidence="8">
    <name type="scientific">Wuchereria bancrofti</name>
    <dbReference type="NCBI Taxonomy" id="6293"/>
    <lineage>
        <taxon>Eukaryota</taxon>
        <taxon>Metazoa</taxon>
        <taxon>Ecdysozoa</taxon>
        <taxon>Nematoda</taxon>
        <taxon>Chromadorea</taxon>
        <taxon>Rhabditida</taxon>
        <taxon>Spirurina</taxon>
        <taxon>Spiruromorpha</taxon>
        <taxon>Filarioidea</taxon>
        <taxon>Onchocercidae</taxon>
        <taxon>Wuchereria</taxon>
    </lineage>
</organism>
<dbReference type="SUPFAM" id="SSF81321">
    <property type="entry name" value="Family A G protein-coupled receptor-like"/>
    <property type="match status" value="1"/>
</dbReference>
<name>A0A1I8ER65_WUCBA</name>
<evidence type="ECO:0000256" key="1">
    <source>
        <dbReference type="ARBA" id="ARBA00004370"/>
    </source>
</evidence>
<feature type="transmembrane region" description="Helical" evidence="5">
    <location>
        <begin position="256"/>
        <end position="277"/>
    </location>
</feature>
<feature type="domain" description="G-protein coupled receptors family 1 profile" evidence="7">
    <location>
        <begin position="56"/>
        <end position="359"/>
    </location>
</feature>
<feature type="transmembrane region" description="Helical" evidence="5">
    <location>
        <begin position="159"/>
        <end position="184"/>
    </location>
</feature>
<dbReference type="PROSITE" id="PS50262">
    <property type="entry name" value="G_PROTEIN_RECEP_F1_2"/>
    <property type="match status" value="1"/>
</dbReference>
<proteinExistence type="predicted"/>
<feature type="transmembrane region" description="Helical" evidence="5">
    <location>
        <begin position="204"/>
        <end position="223"/>
    </location>
</feature>
<dbReference type="Gene3D" id="1.20.1070.10">
    <property type="entry name" value="Rhodopsin 7-helix transmembrane proteins"/>
    <property type="match status" value="1"/>
</dbReference>
<feature type="transmembrane region" description="Helical" evidence="5">
    <location>
        <begin position="75"/>
        <end position="102"/>
    </location>
</feature>
<comment type="subcellular location">
    <subcellularLocation>
        <location evidence="1">Membrane</location>
    </subcellularLocation>
</comment>
<keyword evidence="6" id="KW-0732">Signal</keyword>
<evidence type="ECO:0000256" key="5">
    <source>
        <dbReference type="SAM" id="Phobius"/>
    </source>
</evidence>
<dbReference type="InterPro" id="IPR017452">
    <property type="entry name" value="GPCR_Rhodpsn_7TM"/>
</dbReference>
<dbReference type="GO" id="GO:0004930">
    <property type="term" value="F:G protein-coupled receptor activity"/>
    <property type="evidence" value="ECO:0007669"/>
    <property type="project" value="InterPro"/>
</dbReference>
<dbReference type="PANTHER" id="PTHR22718">
    <property type="entry name" value="SERPENTINE RECEPTOR, CLASS X"/>
    <property type="match status" value="1"/>
</dbReference>
<feature type="transmembrane region" description="Helical" evidence="5">
    <location>
        <begin position="114"/>
        <end position="139"/>
    </location>
</feature>
<evidence type="ECO:0000256" key="2">
    <source>
        <dbReference type="ARBA" id="ARBA00022692"/>
    </source>
</evidence>
<dbReference type="GO" id="GO:0016020">
    <property type="term" value="C:membrane"/>
    <property type="evidence" value="ECO:0007669"/>
    <property type="project" value="UniProtKB-SubCell"/>
</dbReference>
<keyword evidence="4 5" id="KW-0472">Membrane</keyword>
<accession>A0A1I8ER65</accession>
<protein>
    <submittedName>
        <fullName evidence="8">G_PROTEIN_RECEP_F1_2 domain-containing protein</fullName>
    </submittedName>
</protein>
<feature type="chain" id="PRO_5009318330" evidence="6">
    <location>
        <begin position="22"/>
        <end position="361"/>
    </location>
</feature>
<dbReference type="WBParaSite" id="maker-PairedContig_4161-snap-gene-0.4-mRNA-1">
    <property type="protein sequence ID" value="maker-PairedContig_4161-snap-gene-0.4-mRNA-1"/>
    <property type="gene ID" value="maker-PairedContig_4161-snap-gene-0.4"/>
</dbReference>
<dbReference type="AlphaFoldDB" id="A0A1I8ER65"/>
<feature type="transmembrane region" description="Helical" evidence="5">
    <location>
        <begin position="289"/>
        <end position="315"/>
    </location>
</feature>
<feature type="transmembrane region" description="Helical" evidence="5">
    <location>
        <begin position="40"/>
        <end position="63"/>
    </location>
</feature>
<dbReference type="PANTHER" id="PTHR22718:SF25">
    <property type="entry name" value="G-PROTEIN COUPLED RECEPTORS FAMILY 1 PROFILE DOMAIN-CONTAINING PROTEIN"/>
    <property type="match status" value="1"/>
</dbReference>